<dbReference type="AlphaFoldDB" id="A0A212SG10"/>
<dbReference type="Proteomes" id="UP000198418">
    <property type="component" value="Unassembled WGS sequence"/>
</dbReference>
<proteinExistence type="predicted"/>
<organism evidence="1 2">
    <name type="scientific">Rhodoblastus acidophilus</name>
    <name type="common">Rhodopseudomonas acidophila</name>
    <dbReference type="NCBI Taxonomy" id="1074"/>
    <lineage>
        <taxon>Bacteria</taxon>
        <taxon>Pseudomonadati</taxon>
        <taxon>Pseudomonadota</taxon>
        <taxon>Alphaproteobacteria</taxon>
        <taxon>Hyphomicrobiales</taxon>
        <taxon>Rhodoblastaceae</taxon>
        <taxon>Rhodoblastus</taxon>
    </lineage>
</organism>
<dbReference type="EMBL" id="FYDG01000038">
    <property type="protein sequence ID" value="SNB84667.1"/>
    <property type="molecule type" value="Genomic_DNA"/>
</dbReference>
<reference evidence="2" key="1">
    <citation type="submission" date="2017-06" db="EMBL/GenBank/DDBJ databases">
        <authorList>
            <person name="Varghese N."/>
            <person name="Submissions S."/>
        </authorList>
    </citation>
    <scope>NUCLEOTIDE SEQUENCE [LARGE SCALE GENOMIC DNA]</scope>
    <source>
        <strain evidence="2">DSM 137</strain>
    </source>
</reference>
<keyword evidence="2" id="KW-1185">Reference proteome</keyword>
<dbReference type="RefSeq" id="WP_088522669.1">
    <property type="nucleotide sequence ID" value="NZ_FYDG01000038.1"/>
</dbReference>
<evidence type="ECO:0000313" key="1">
    <source>
        <dbReference type="EMBL" id="SNB84667.1"/>
    </source>
</evidence>
<protein>
    <submittedName>
        <fullName evidence="1">Uncharacterized protein</fullName>
    </submittedName>
</protein>
<evidence type="ECO:0000313" key="2">
    <source>
        <dbReference type="Proteomes" id="UP000198418"/>
    </source>
</evidence>
<accession>A0A212SG10</accession>
<name>A0A212SG10_RHOAC</name>
<sequence length="112" mass="13110">MKPILMMVLKSDRRFADAEGTRAYLDEIQDVRPTLAPYRYALIDVWEQFGGDVRIEIYEQPEAGDDRILMLWLPEHRRAAIKGYDYGEWTWMDAVSLRAACSHFLELAVQFP</sequence>
<gene>
    <name evidence="1" type="ORF">SAMN06265338_1382</name>
</gene>
<dbReference type="OrthoDB" id="9901479at2"/>